<proteinExistence type="predicted"/>
<keyword evidence="6" id="KW-1185">Reference proteome</keyword>
<evidence type="ECO:0000259" key="4">
    <source>
        <dbReference type="Pfam" id="PF01738"/>
    </source>
</evidence>
<sequence length="330" mass="36803">MNSHSHPMRPGLPGLPTPHPRPGRQWPRRLARGGLALLGLTLLLGLLWWQLFALRPYQPSAQDLAARYAHAGAVPITPQLRALGPLAQEIRFISFDGAAVNGRIQYPSDPAQAKAPFPLLVAMHGLGRSHMRWWQASYKGGETLEHTHLVTELALKQGYAVLALDARRHGERKNLDYSVLDLMRDMDLWGKREPYEQMIIDSIKDYRLLLDWLLPQPQIDASRVQLTGYSMGGQMALILSSLEPRVTAVAAIVPPHLDDKVAAVSPQRFLPGLAGKKKLWLLSAEDDEYASAAQNQALFDAMPGAAKQHLRFPGGHILPRDYPERMAPWF</sequence>
<dbReference type="InterPro" id="IPR029058">
    <property type="entry name" value="AB_hydrolase_fold"/>
</dbReference>
<keyword evidence="3" id="KW-0812">Transmembrane</keyword>
<evidence type="ECO:0000256" key="2">
    <source>
        <dbReference type="SAM" id="MobiDB-lite"/>
    </source>
</evidence>
<feature type="transmembrane region" description="Helical" evidence="3">
    <location>
        <begin position="30"/>
        <end position="51"/>
    </location>
</feature>
<dbReference type="Gene3D" id="3.40.50.1820">
    <property type="entry name" value="alpha/beta hydrolase"/>
    <property type="match status" value="1"/>
</dbReference>
<dbReference type="PANTHER" id="PTHR22946">
    <property type="entry name" value="DIENELACTONE HYDROLASE DOMAIN-CONTAINING PROTEIN-RELATED"/>
    <property type="match status" value="1"/>
</dbReference>
<accession>A0A2N8L3E3</accession>
<dbReference type="Pfam" id="PF01738">
    <property type="entry name" value="DLH"/>
    <property type="match status" value="1"/>
</dbReference>
<dbReference type="OrthoDB" id="9787933at2"/>
<feature type="domain" description="Dienelactone hydrolase" evidence="4">
    <location>
        <begin position="142"/>
        <end position="302"/>
    </location>
</feature>
<keyword evidence="3" id="KW-1133">Transmembrane helix</keyword>
<feature type="region of interest" description="Disordered" evidence="2">
    <location>
        <begin position="1"/>
        <end position="26"/>
    </location>
</feature>
<evidence type="ECO:0000313" key="5">
    <source>
        <dbReference type="EMBL" id="PND40222.1"/>
    </source>
</evidence>
<dbReference type="RefSeq" id="WP_102766356.1">
    <property type="nucleotide sequence ID" value="NZ_POSP01000001.1"/>
</dbReference>
<evidence type="ECO:0000256" key="1">
    <source>
        <dbReference type="ARBA" id="ARBA00022801"/>
    </source>
</evidence>
<comment type="caution">
    <text evidence="5">The sequence shown here is derived from an EMBL/GenBank/DDBJ whole genome shotgun (WGS) entry which is preliminary data.</text>
</comment>
<gene>
    <name evidence="5" type="ORF">C1O66_02230</name>
</gene>
<dbReference type="PANTHER" id="PTHR22946:SF9">
    <property type="entry name" value="POLYKETIDE TRANSFERASE AF380"/>
    <property type="match status" value="1"/>
</dbReference>
<evidence type="ECO:0000256" key="3">
    <source>
        <dbReference type="SAM" id="Phobius"/>
    </source>
</evidence>
<dbReference type="SUPFAM" id="SSF53474">
    <property type="entry name" value="alpha/beta-Hydrolases"/>
    <property type="match status" value="1"/>
</dbReference>
<keyword evidence="1" id="KW-0378">Hydrolase</keyword>
<dbReference type="AlphaFoldDB" id="A0A2N8L3E3"/>
<dbReference type="Proteomes" id="UP000235916">
    <property type="component" value="Unassembled WGS sequence"/>
</dbReference>
<protein>
    <submittedName>
        <fullName evidence="5">Acetylesterase</fullName>
    </submittedName>
</protein>
<organism evidence="5 6">
    <name type="scientific">Kinneretia aquatilis</name>
    <dbReference type="NCBI Taxonomy" id="2070761"/>
    <lineage>
        <taxon>Bacteria</taxon>
        <taxon>Pseudomonadati</taxon>
        <taxon>Pseudomonadota</taxon>
        <taxon>Betaproteobacteria</taxon>
        <taxon>Burkholderiales</taxon>
        <taxon>Sphaerotilaceae</taxon>
        <taxon>Roseateles</taxon>
    </lineage>
</organism>
<dbReference type="GO" id="GO:0052689">
    <property type="term" value="F:carboxylic ester hydrolase activity"/>
    <property type="evidence" value="ECO:0007669"/>
    <property type="project" value="UniProtKB-ARBA"/>
</dbReference>
<dbReference type="EMBL" id="POSP01000001">
    <property type="protein sequence ID" value="PND40222.1"/>
    <property type="molecule type" value="Genomic_DNA"/>
</dbReference>
<evidence type="ECO:0000313" key="6">
    <source>
        <dbReference type="Proteomes" id="UP000235916"/>
    </source>
</evidence>
<dbReference type="InterPro" id="IPR050261">
    <property type="entry name" value="FrsA_esterase"/>
</dbReference>
<name>A0A2N8L3E3_9BURK</name>
<dbReference type="InterPro" id="IPR002925">
    <property type="entry name" value="Dienelactn_hydro"/>
</dbReference>
<keyword evidence="3" id="KW-0472">Membrane</keyword>
<reference evidence="5 6" key="1">
    <citation type="submission" date="2018-01" db="EMBL/GenBank/DDBJ databases">
        <title>Draft genome sequence of Paucibacter aquatile CR182 isolated from freshwater of the Nakdong River.</title>
        <authorList>
            <person name="Choi A."/>
            <person name="Chung E.J."/>
        </authorList>
    </citation>
    <scope>NUCLEOTIDE SEQUENCE [LARGE SCALE GENOMIC DNA]</scope>
    <source>
        <strain evidence="5 6">CR182</strain>
    </source>
</reference>